<dbReference type="SUPFAM" id="SSF55166">
    <property type="entry name" value="Hedgehog/DD-peptidase"/>
    <property type="match status" value="1"/>
</dbReference>
<evidence type="ECO:0000313" key="5">
    <source>
        <dbReference type="Proteomes" id="UP001154265"/>
    </source>
</evidence>
<dbReference type="CDD" id="cd14852">
    <property type="entry name" value="LD-carboxypeptidase"/>
    <property type="match status" value="1"/>
</dbReference>
<protein>
    <submittedName>
        <fullName evidence="4">D-alanyl-D-alanine carboxypeptidase family protein</fullName>
    </submittedName>
</protein>
<name>A0ABT6EZ23_9SYNE</name>
<evidence type="ECO:0000256" key="1">
    <source>
        <dbReference type="SAM" id="MobiDB-lite"/>
    </source>
</evidence>
<dbReference type="Gene3D" id="3.30.1380.10">
    <property type="match status" value="1"/>
</dbReference>
<gene>
    <name evidence="4" type="ORF">L3556_05915</name>
</gene>
<keyword evidence="2" id="KW-0472">Membrane</keyword>
<keyword evidence="4" id="KW-0121">Carboxypeptidase</keyword>
<reference evidence="4" key="2">
    <citation type="submission" date="2022-01" db="EMBL/GenBank/DDBJ databases">
        <authorList>
            <person name="Zivanovic Y."/>
            <person name="Moreira D."/>
            <person name="Lopez-Garcia P."/>
        </authorList>
    </citation>
    <scope>NUCLEOTIDE SEQUENCE</scope>
    <source>
        <strain evidence="4">G9</strain>
    </source>
</reference>
<evidence type="ECO:0000259" key="3">
    <source>
        <dbReference type="Pfam" id="PF02557"/>
    </source>
</evidence>
<dbReference type="RefSeq" id="WP_277866380.1">
    <property type="nucleotide sequence ID" value="NZ_JAKKUT010000002.1"/>
</dbReference>
<dbReference type="InterPro" id="IPR009045">
    <property type="entry name" value="Zn_M74/Hedgehog-like"/>
</dbReference>
<keyword evidence="4" id="KW-0378">Hydrolase</keyword>
<dbReference type="PANTHER" id="PTHR34385">
    <property type="entry name" value="D-ALANYL-D-ALANINE CARBOXYPEPTIDASE"/>
    <property type="match status" value="1"/>
</dbReference>
<dbReference type="InterPro" id="IPR052179">
    <property type="entry name" value="DD-CPase-like"/>
</dbReference>
<dbReference type="Proteomes" id="UP001154265">
    <property type="component" value="Unassembled WGS sequence"/>
</dbReference>
<feature type="domain" description="D-alanyl-D-alanine carboxypeptidase-like core" evidence="3">
    <location>
        <begin position="100"/>
        <end position="230"/>
    </location>
</feature>
<feature type="transmembrane region" description="Helical" evidence="2">
    <location>
        <begin position="27"/>
        <end position="49"/>
    </location>
</feature>
<sequence>MEREIPVAERLSPPGAKAPSSRFSIGLVKLSLGLVFLVSLVGLGGWLGWRSLGISQAPGNESPESAPPENHIDADNILGHLAYAEAPLTDLQPISADSQIQLRSAAATKFREMVDAAQFDGVAIIPLSGFRSQGDQDYLFFEIKEQRAQGASERAQVSAPPGFSEHHTGYAVDIGDPSQTDTHLKVSFEETPAFEWMVAHAPRYSFELSFPRNNPQGISYEPWHWRFVGDRHSLETFYRARELASQETP</sequence>
<evidence type="ECO:0000313" key="4">
    <source>
        <dbReference type="EMBL" id="MDG2990470.1"/>
    </source>
</evidence>
<dbReference type="PANTHER" id="PTHR34385:SF1">
    <property type="entry name" value="PEPTIDOGLYCAN L-ALANYL-D-GLUTAMATE ENDOPEPTIDASE CWLK"/>
    <property type="match status" value="1"/>
</dbReference>
<dbReference type="InterPro" id="IPR058193">
    <property type="entry name" value="VanY/YodJ_core_dom"/>
</dbReference>
<dbReference type="Pfam" id="PF02557">
    <property type="entry name" value="VanY"/>
    <property type="match status" value="1"/>
</dbReference>
<keyword evidence="2" id="KW-0812">Transmembrane</keyword>
<dbReference type="GO" id="GO:0004180">
    <property type="term" value="F:carboxypeptidase activity"/>
    <property type="evidence" value="ECO:0007669"/>
    <property type="project" value="UniProtKB-KW"/>
</dbReference>
<evidence type="ECO:0000256" key="2">
    <source>
        <dbReference type="SAM" id="Phobius"/>
    </source>
</evidence>
<proteinExistence type="predicted"/>
<keyword evidence="5" id="KW-1185">Reference proteome</keyword>
<dbReference type="EMBL" id="JAKKUT010000002">
    <property type="protein sequence ID" value="MDG2990470.1"/>
    <property type="molecule type" value="Genomic_DNA"/>
</dbReference>
<comment type="caution">
    <text evidence="4">The sequence shown here is derived from an EMBL/GenBank/DDBJ whole genome shotgun (WGS) entry which is preliminary data.</text>
</comment>
<dbReference type="InterPro" id="IPR003709">
    <property type="entry name" value="VanY-like_core_dom"/>
</dbReference>
<keyword evidence="4" id="KW-0645">Protease</keyword>
<organism evidence="4 5">
    <name type="scientific">Candidatus Synechococcus calcipolaris G9</name>
    <dbReference type="NCBI Taxonomy" id="1497997"/>
    <lineage>
        <taxon>Bacteria</taxon>
        <taxon>Bacillati</taxon>
        <taxon>Cyanobacteriota</taxon>
        <taxon>Cyanophyceae</taxon>
        <taxon>Synechococcales</taxon>
        <taxon>Synechococcaceae</taxon>
        <taxon>Synechococcus</taxon>
    </lineage>
</organism>
<reference evidence="4" key="1">
    <citation type="journal article" date="2022" name="Genome Biol. Evol.">
        <title>A New Gene Family Diagnostic for Intracellular Biomineralization of Amorphous Ca Carbonates by Cyanobacteria.</title>
        <authorList>
            <person name="Benzerara K."/>
            <person name="Duprat E."/>
            <person name="Bitard-Feildel T."/>
            <person name="Caumes G."/>
            <person name="Cassier-Chauvat C."/>
            <person name="Chauvat F."/>
            <person name="Dezi M."/>
            <person name="Diop S.I."/>
            <person name="Gaschignard G."/>
            <person name="Gorgen S."/>
            <person name="Gugger M."/>
            <person name="Lopez-Garcia P."/>
            <person name="Millet M."/>
            <person name="Skouri-Panet F."/>
            <person name="Moreira D."/>
            <person name="Callebaut I."/>
        </authorList>
    </citation>
    <scope>NUCLEOTIDE SEQUENCE</scope>
    <source>
        <strain evidence="4">G9</strain>
    </source>
</reference>
<keyword evidence="2" id="KW-1133">Transmembrane helix</keyword>
<accession>A0ABT6EZ23</accession>
<feature type="region of interest" description="Disordered" evidence="1">
    <location>
        <begin position="1"/>
        <end position="20"/>
    </location>
</feature>